<gene>
    <name evidence="3" type="primary">ccoS</name>
    <name evidence="3" type="ORF">FKG94_04280</name>
</gene>
<protein>
    <submittedName>
        <fullName evidence="3">Cbb3-type cytochrome oxidase assembly protein CcoS</fullName>
    </submittedName>
</protein>
<evidence type="ECO:0000256" key="2">
    <source>
        <dbReference type="SAM" id="Phobius"/>
    </source>
</evidence>
<feature type="transmembrane region" description="Helical" evidence="2">
    <location>
        <begin position="6"/>
        <end position="26"/>
    </location>
</feature>
<keyword evidence="2" id="KW-0812">Transmembrane</keyword>
<proteinExistence type="predicted"/>
<evidence type="ECO:0000313" key="4">
    <source>
        <dbReference type="Proteomes" id="UP000319732"/>
    </source>
</evidence>
<dbReference type="OrthoDB" id="9802763at2"/>
<dbReference type="EMBL" id="VHSG01000005">
    <property type="protein sequence ID" value="TQV84746.1"/>
    <property type="molecule type" value="Genomic_DNA"/>
</dbReference>
<feature type="region of interest" description="Disordered" evidence="1">
    <location>
        <begin position="45"/>
        <end position="70"/>
    </location>
</feature>
<dbReference type="Pfam" id="PF03597">
    <property type="entry name" value="FixS"/>
    <property type="match status" value="1"/>
</dbReference>
<evidence type="ECO:0000313" key="3">
    <source>
        <dbReference type="EMBL" id="TQV84746.1"/>
    </source>
</evidence>
<dbReference type="AlphaFoldDB" id="A0A545U5K9"/>
<dbReference type="PANTHER" id="PTHR41532">
    <property type="entry name" value="FIXS PROTEIN"/>
    <property type="match status" value="1"/>
</dbReference>
<name>A0A545U5K9_9GAMM</name>
<reference evidence="3 4" key="1">
    <citation type="submission" date="2019-06" db="EMBL/GenBank/DDBJ databases">
        <title>Whole genome sequence for Cellvibrionaceae sp. R142.</title>
        <authorList>
            <person name="Wang G."/>
        </authorList>
    </citation>
    <scope>NUCLEOTIDE SEQUENCE [LARGE SCALE GENOMIC DNA]</scope>
    <source>
        <strain evidence="3 4">R142</strain>
    </source>
</reference>
<dbReference type="NCBIfam" id="TIGR00847">
    <property type="entry name" value="ccoS"/>
    <property type="match status" value="1"/>
</dbReference>
<dbReference type="RefSeq" id="WP_142902951.1">
    <property type="nucleotide sequence ID" value="NZ_ML660088.1"/>
</dbReference>
<sequence>MESLYLLIPIALVFVAIAIKVLFWAVKSGQYDDLDTEAHRILFDDIKPRQPRRDSEGEAEQDAQRRESDS</sequence>
<keyword evidence="4" id="KW-1185">Reference proteome</keyword>
<keyword evidence="2" id="KW-0472">Membrane</keyword>
<dbReference type="PANTHER" id="PTHR41532:SF1">
    <property type="entry name" value="FIXS PROTEIN"/>
    <property type="match status" value="1"/>
</dbReference>
<comment type="caution">
    <text evidence="3">The sequence shown here is derived from an EMBL/GenBank/DDBJ whole genome shotgun (WGS) entry which is preliminary data.</text>
</comment>
<dbReference type="InterPro" id="IPR004714">
    <property type="entry name" value="Cyt_oxidase_maturation_cbb3"/>
</dbReference>
<keyword evidence="2" id="KW-1133">Transmembrane helix</keyword>
<accession>A0A545U5K9</accession>
<evidence type="ECO:0000256" key="1">
    <source>
        <dbReference type="SAM" id="MobiDB-lite"/>
    </source>
</evidence>
<organism evidence="3 4">
    <name type="scientific">Exilibacterium tricleocarpae</name>
    <dbReference type="NCBI Taxonomy" id="2591008"/>
    <lineage>
        <taxon>Bacteria</taxon>
        <taxon>Pseudomonadati</taxon>
        <taxon>Pseudomonadota</taxon>
        <taxon>Gammaproteobacteria</taxon>
        <taxon>Cellvibrionales</taxon>
        <taxon>Cellvibrionaceae</taxon>
        <taxon>Exilibacterium</taxon>
    </lineage>
</organism>
<dbReference type="Proteomes" id="UP000319732">
    <property type="component" value="Unassembled WGS sequence"/>
</dbReference>